<gene>
    <name evidence="2" type="ORF">N799_05670</name>
</gene>
<evidence type="ECO:0000256" key="1">
    <source>
        <dbReference type="SAM" id="Phobius"/>
    </source>
</evidence>
<dbReference type="EMBL" id="AVPT01000002">
    <property type="protein sequence ID" value="KGM57545.1"/>
    <property type="molecule type" value="Genomic_DNA"/>
</dbReference>
<keyword evidence="1" id="KW-0472">Membrane</keyword>
<evidence type="ECO:0008006" key="4">
    <source>
        <dbReference type="Google" id="ProtNLM"/>
    </source>
</evidence>
<comment type="caution">
    <text evidence="2">The sequence shown here is derived from an EMBL/GenBank/DDBJ whole genome shotgun (WGS) entry which is preliminary data.</text>
</comment>
<organism evidence="2 3">
    <name type="scientific">Lysobacter arseniciresistens ZS79</name>
    <dbReference type="NCBI Taxonomy" id="913325"/>
    <lineage>
        <taxon>Bacteria</taxon>
        <taxon>Pseudomonadati</taxon>
        <taxon>Pseudomonadota</taxon>
        <taxon>Gammaproteobacteria</taxon>
        <taxon>Lysobacterales</taxon>
        <taxon>Lysobacteraceae</taxon>
        <taxon>Novilysobacter</taxon>
    </lineage>
</organism>
<dbReference type="eggNOG" id="COG4200">
    <property type="taxonomic scope" value="Bacteria"/>
</dbReference>
<feature type="transmembrane region" description="Helical" evidence="1">
    <location>
        <begin position="182"/>
        <end position="200"/>
    </location>
</feature>
<dbReference type="Pfam" id="PF12730">
    <property type="entry name" value="ABC2_membrane_4"/>
    <property type="match status" value="1"/>
</dbReference>
<feature type="transmembrane region" description="Helical" evidence="1">
    <location>
        <begin position="151"/>
        <end position="170"/>
    </location>
</feature>
<sequence>MTALLRALSAEALKLRGTLALWMCLVAPAAVVALITLKIASFEPGNRPMPAPEDAWFTFAQQTLVFWAFLMLPLFVTLQSALLAGLEHGNRQWKHLLALPLPRGAHYLAKQFALTATVTLAMASLLVLIPLGGWLLALLQPGSGIAGAPPWAFLATRIGACLVAALLIIALHHWISIRWRSFTVAVSVGMIASVGSILIGQSERFGHLYPWSIPAQVLAGRGGERIEMAMLIGLIGGLVVTGLGLWSFVRRDDI</sequence>
<dbReference type="STRING" id="913325.N799_05670"/>
<evidence type="ECO:0000313" key="2">
    <source>
        <dbReference type="EMBL" id="KGM57545.1"/>
    </source>
</evidence>
<feature type="transmembrane region" description="Helical" evidence="1">
    <location>
        <begin position="107"/>
        <end position="131"/>
    </location>
</feature>
<feature type="transmembrane region" description="Helical" evidence="1">
    <location>
        <begin position="228"/>
        <end position="249"/>
    </location>
</feature>
<accession>A0A0A0F4T5</accession>
<dbReference type="Proteomes" id="UP000029989">
    <property type="component" value="Unassembled WGS sequence"/>
</dbReference>
<evidence type="ECO:0000313" key="3">
    <source>
        <dbReference type="Proteomes" id="UP000029989"/>
    </source>
</evidence>
<dbReference type="RefSeq" id="WP_036207042.1">
    <property type="nucleotide sequence ID" value="NZ_AVPT01000002.1"/>
</dbReference>
<feature type="transmembrane region" description="Helical" evidence="1">
    <location>
        <begin position="20"/>
        <end position="40"/>
    </location>
</feature>
<dbReference type="OrthoDB" id="5951044at2"/>
<proteinExistence type="predicted"/>
<dbReference type="CDD" id="cd21809">
    <property type="entry name" value="ABC-2_lan_permease-like"/>
    <property type="match status" value="1"/>
</dbReference>
<name>A0A0A0F4T5_9GAMM</name>
<dbReference type="AlphaFoldDB" id="A0A0A0F4T5"/>
<feature type="transmembrane region" description="Helical" evidence="1">
    <location>
        <begin position="64"/>
        <end position="86"/>
    </location>
</feature>
<keyword evidence="3" id="KW-1185">Reference proteome</keyword>
<reference evidence="2 3" key="1">
    <citation type="journal article" date="2015" name="Stand. Genomic Sci.">
        <title>Genomic information of the arsenic-resistant bacterium Lysobacter arseniciresistens type strain ZS79(T) and comparison of Lysobacter draft genomes.</title>
        <authorList>
            <person name="Liu L."/>
            <person name="Zhang S."/>
            <person name="Luo M."/>
            <person name="Wang G."/>
        </authorList>
    </citation>
    <scope>NUCLEOTIDE SEQUENCE [LARGE SCALE GENOMIC DNA]</scope>
    <source>
        <strain evidence="2 3">ZS79</strain>
    </source>
</reference>
<protein>
    <recommendedName>
        <fullName evidence="4">ABC transporter permease</fullName>
    </recommendedName>
</protein>
<keyword evidence="1" id="KW-0812">Transmembrane</keyword>
<keyword evidence="1" id="KW-1133">Transmembrane helix</keyword>